<comment type="similarity">
    <text evidence="1">Belongs to the RutC family.</text>
</comment>
<dbReference type="SUPFAM" id="SSF55298">
    <property type="entry name" value="YjgF-like"/>
    <property type="match status" value="1"/>
</dbReference>
<evidence type="ECO:0000313" key="3">
    <source>
        <dbReference type="Proteomes" id="UP000596742"/>
    </source>
</evidence>
<dbReference type="Proteomes" id="UP000596742">
    <property type="component" value="Unassembled WGS sequence"/>
</dbReference>
<sequence>KFCNLKVCLQCSMCIHFLLSENNGDAMRKRLAPCSRHKPYCKPVKKTIIETTKAPIVPLPFSQAVLAGNTLYLSGQIGVDPVTLQLVPGGLVPETEQIFQNFIAVLEAAGGSLKDVVKVTAFLTDFAEYSAFNAVYMKYFPKDFPARSAAQVVAAPLGAQLEVDAIAIINKC</sequence>
<dbReference type="OrthoDB" id="309640at2759"/>
<name>A0A8B6G6K7_MYTGA</name>
<dbReference type="CDD" id="cd00448">
    <property type="entry name" value="YjgF_YER057c_UK114_family"/>
    <property type="match status" value="1"/>
</dbReference>
<organism evidence="2 3">
    <name type="scientific">Mytilus galloprovincialis</name>
    <name type="common">Mediterranean mussel</name>
    <dbReference type="NCBI Taxonomy" id="29158"/>
    <lineage>
        <taxon>Eukaryota</taxon>
        <taxon>Metazoa</taxon>
        <taxon>Spiralia</taxon>
        <taxon>Lophotrochozoa</taxon>
        <taxon>Mollusca</taxon>
        <taxon>Bivalvia</taxon>
        <taxon>Autobranchia</taxon>
        <taxon>Pteriomorphia</taxon>
        <taxon>Mytilida</taxon>
        <taxon>Mytiloidea</taxon>
        <taxon>Mytilidae</taxon>
        <taxon>Mytilinae</taxon>
        <taxon>Mytilus</taxon>
    </lineage>
</organism>
<dbReference type="InterPro" id="IPR006056">
    <property type="entry name" value="RidA"/>
</dbReference>
<evidence type="ECO:0000256" key="1">
    <source>
        <dbReference type="ARBA" id="ARBA00010552"/>
    </source>
</evidence>
<dbReference type="Gene3D" id="3.30.1330.40">
    <property type="entry name" value="RutC-like"/>
    <property type="match status" value="1"/>
</dbReference>
<dbReference type="PANTHER" id="PTHR11803:SF39">
    <property type="entry name" value="2-IMINOBUTANOATE_2-IMINOPROPANOATE DEAMINASE"/>
    <property type="match status" value="1"/>
</dbReference>
<proteinExistence type="inferred from homology"/>
<dbReference type="EMBL" id="UYJE01007946">
    <property type="protein sequence ID" value="VDI59495.1"/>
    <property type="molecule type" value="Genomic_DNA"/>
</dbReference>
<dbReference type="PANTHER" id="PTHR11803">
    <property type="entry name" value="2-IMINOBUTANOATE/2-IMINOPROPANOATE DEAMINASE RIDA"/>
    <property type="match status" value="1"/>
</dbReference>
<dbReference type="Pfam" id="PF01042">
    <property type="entry name" value="Ribonuc_L-PSP"/>
    <property type="match status" value="1"/>
</dbReference>
<keyword evidence="3" id="KW-1185">Reference proteome</keyword>
<accession>A0A8B6G6K7</accession>
<dbReference type="AlphaFoldDB" id="A0A8B6G6K7"/>
<dbReference type="GO" id="GO:0019239">
    <property type="term" value="F:deaminase activity"/>
    <property type="evidence" value="ECO:0007669"/>
    <property type="project" value="TreeGrafter"/>
</dbReference>
<dbReference type="InterPro" id="IPR035959">
    <property type="entry name" value="RutC-like_sf"/>
</dbReference>
<dbReference type="NCBIfam" id="TIGR00004">
    <property type="entry name" value="Rid family detoxifying hydrolase"/>
    <property type="match status" value="1"/>
</dbReference>
<evidence type="ECO:0000313" key="2">
    <source>
        <dbReference type="EMBL" id="VDI59495.1"/>
    </source>
</evidence>
<dbReference type="FunFam" id="3.30.1330.40:FF:000001">
    <property type="entry name" value="L-PSP family endoribonuclease"/>
    <property type="match status" value="1"/>
</dbReference>
<comment type="caution">
    <text evidence="2">The sequence shown here is derived from an EMBL/GenBank/DDBJ whole genome shotgun (WGS) entry which is preliminary data.</text>
</comment>
<dbReference type="GO" id="GO:0005829">
    <property type="term" value="C:cytosol"/>
    <property type="evidence" value="ECO:0007669"/>
    <property type="project" value="TreeGrafter"/>
</dbReference>
<gene>
    <name evidence="2" type="ORF">MGAL_10B054746</name>
</gene>
<dbReference type="InterPro" id="IPR006175">
    <property type="entry name" value="YjgF/YER057c/UK114"/>
</dbReference>
<feature type="non-terminal residue" evidence="2">
    <location>
        <position position="172"/>
    </location>
</feature>
<protein>
    <submittedName>
        <fullName evidence="2">Uncharacterized protein</fullName>
    </submittedName>
</protein>
<reference evidence="2" key="1">
    <citation type="submission" date="2018-11" db="EMBL/GenBank/DDBJ databases">
        <authorList>
            <person name="Alioto T."/>
            <person name="Alioto T."/>
        </authorList>
    </citation>
    <scope>NUCLEOTIDE SEQUENCE</scope>
</reference>